<keyword evidence="4" id="KW-1185">Reference proteome</keyword>
<evidence type="ECO:0000256" key="2">
    <source>
        <dbReference type="SAM" id="SignalP"/>
    </source>
</evidence>
<evidence type="ECO:0000313" key="3">
    <source>
        <dbReference type="EMBL" id="KAH0453218.1"/>
    </source>
</evidence>
<comment type="caution">
    <text evidence="3">The sequence shown here is derived from an EMBL/GenBank/DDBJ whole genome shotgun (WGS) entry which is preliminary data.</text>
</comment>
<feature type="signal peptide" evidence="2">
    <location>
        <begin position="1"/>
        <end position="21"/>
    </location>
</feature>
<evidence type="ECO:0000313" key="4">
    <source>
        <dbReference type="Proteomes" id="UP000775213"/>
    </source>
</evidence>
<feature type="region of interest" description="Disordered" evidence="1">
    <location>
        <begin position="42"/>
        <end position="78"/>
    </location>
</feature>
<keyword evidence="2" id="KW-0732">Signal</keyword>
<evidence type="ECO:0000256" key="1">
    <source>
        <dbReference type="SAM" id="MobiDB-lite"/>
    </source>
</evidence>
<dbReference type="AlphaFoldDB" id="A0AAV7GBR6"/>
<sequence length="78" mass="8567">MGLFFIIRALVLLFLIASSLIVNFELANGDLIEGMGWRPAGRTGISPPAPAANQPQRDLPPDYNPVGITNKRKKDRHV</sequence>
<proteinExistence type="predicted"/>
<dbReference type="EMBL" id="JAGFBR010000016">
    <property type="protein sequence ID" value="KAH0453218.1"/>
    <property type="molecule type" value="Genomic_DNA"/>
</dbReference>
<evidence type="ECO:0008006" key="5">
    <source>
        <dbReference type="Google" id="ProtNLM"/>
    </source>
</evidence>
<gene>
    <name evidence="3" type="ORF">IEQ34_017542</name>
</gene>
<name>A0AAV7GBR6_DENCH</name>
<dbReference type="Proteomes" id="UP000775213">
    <property type="component" value="Unassembled WGS sequence"/>
</dbReference>
<protein>
    <recommendedName>
        <fullName evidence="5">Secreted protein</fullName>
    </recommendedName>
</protein>
<feature type="chain" id="PRO_5043608340" description="Secreted protein" evidence="2">
    <location>
        <begin position="22"/>
        <end position="78"/>
    </location>
</feature>
<reference evidence="3 4" key="1">
    <citation type="journal article" date="2021" name="Hortic Res">
        <title>Chromosome-scale assembly of the Dendrobium chrysotoxum genome enhances the understanding of orchid evolution.</title>
        <authorList>
            <person name="Zhang Y."/>
            <person name="Zhang G.Q."/>
            <person name="Zhang D."/>
            <person name="Liu X.D."/>
            <person name="Xu X.Y."/>
            <person name="Sun W.H."/>
            <person name="Yu X."/>
            <person name="Zhu X."/>
            <person name="Wang Z.W."/>
            <person name="Zhao X."/>
            <person name="Zhong W.Y."/>
            <person name="Chen H."/>
            <person name="Yin W.L."/>
            <person name="Huang T."/>
            <person name="Niu S.C."/>
            <person name="Liu Z.J."/>
        </authorList>
    </citation>
    <scope>NUCLEOTIDE SEQUENCE [LARGE SCALE GENOMIC DNA]</scope>
    <source>
        <strain evidence="3">Lindl</strain>
    </source>
</reference>
<accession>A0AAV7GBR6</accession>
<organism evidence="3 4">
    <name type="scientific">Dendrobium chrysotoxum</name>
    <name type="common">Orchid</name>
    <dbReference type="NCBI Taxonomy" id="161865"/>
    <lineage>
        <taxon>Eukaryota</taxon>
        <taxon>Viridiplantae</taxon>
        <taxon>Streptophyta</taxon>
        <taxon>Embryophyta</taxon>
        <taxon>Tracheophyta</taxon>
        <taxon>Spermatophyta</taxon>
        <taxon>Magnoliopsida</taxon>
        <taxon>Liliopsida</taxon>
        <taxon>Asparagales</taxon>
        <taxon>Orchidaceae</taxon>
        <taxon>Epidendroideae</taxon>
        <taxon>Malaxideae</taxon>
        <taxon>Dendrobiinae</taxon>
        <taxon>Dendrobium</taxon>
    </lineage>
</organism>